<feature type="compositionally biased region" description="Basic and acidic residues" evidence="1">
    <location>
        <begin position="792"/>
        <end position="817"/>
    </location>
</feature>
<feature type="domain" description="SAF" evidence="2">
    <location>
        <begin position="321"/>
        <end position="392"/>
    </location>
</feature>
<sequence>MPPRNYRNSTRRSRMPTLILGGLGLFALASVGIVGTLWLAGVPLNPFADREPVEAPFMVRIPINSQAIPAYSRVDRRQLMNPSDGGLMFQKIPPQATVGMSIVGVDQNGSHVESRVESIKNVDDEVVFVVSGGAEVRQGQTFSLGGAIMNINAIIGRVVKADKRAGMGFQESTFFPQGTPEGLAGATPHGMRAITLDATRLTGVHSLGAGDLIDLLASVPMGDDSSSKPATASEVQLLAQNAKVLRPVYVRNEVSSSASLMNGKTMQNVPKYEVAIAVAADDVIPLQNALNQELPITCVAHSMKPESENDGSLMTARVDEVRVPVTVRPILAYAVVSRDAFVSPATRAVKTETISRQEADRIGAITSINEALGAIVRQDIPAGRYLRHSDLLKGPPEDQKEESVWSKTEGSTVVRSLDETQFVSTLQQPALDAPSAAAVGDRPAISSFIPPGMRAFAIPFDSLLGSEHLQIGDKIDLMVSYAITKNKKETITTPGETRVLERELERSRETERGFEETFAYRGEPWFVAMEAVVIGPLGFPAPAPANRQLQELEENSKDGAKSHIKLGRPPIMIAVSNLDAENVAAALVTENPLFSFSIYGEERIRPGMKRVAIVPGKLTRLDAFDEAVYLTNRRGPMYRYVSNNDPRFAGAIESSEIGFYYGRVLTRTKQRWEVLREDDFFPAGITAGLAAKLQPCNSVLVVSPQEIESLGNFEEGDSLSILLRDVSSISNDVIYSGLSRNRPWSEVVVDNAWIIRVDTAAIALEMHNSDVSVLQAALAYVKSSGTNSRNDSGSDRREKRETGQGSGRDDPRDKNSGDRGTSNSVASLVAVVRPRTNAALNHPLILNSSVGQPRIPNFDSTDSLRFMDVIVGRNRDTYAFDRE</sequence>
<comment type="caution">
    <text evidence="3">The sequence shown here is derived from an EMBL/GenBank/DDBJ whole genome shotgun (WGS) entry which is preliminary data.</text>
</comment>
<dbReference type="RefSeq" id="WP_345682451.1">
    <property type="nucleotide sequence ID" value="NZ_BAABRO010000001.1"/>
</dbReference>
<evidence type="ECO:0000259" key="2">
    <source>
        <dbReference type="SMART" id="SM00858"/>
    </source>
</evidence>
<evidence type="ECO:0000313" key="3">
    <source>
        <dbReference type="EMBL" id="GAA5505423.1"/>
    </source>
</evidence>
<dbReference type="EMBL" id="BAABRO010000001">
    <property type="protein sequence ID" value="GAA5505423.1"/>
    <property type="molecule type" value="Genomic_DNA"/>
</dbReference>
<feature type="region of interest" description="Disordered" evidence="1">
    <location>
        <begin position="784"/>
        <end position="825"/>
    </location>
</feature>
<proteinExistence type="predicted"/>
<keyword evidence="4" id="KW-1185">Reference proteome</keyword>
<evidence type="ECO:0000256" key="1">
    <source>
        <dbReference type="SAM" id="MobiDB-lite"/>
    </source>
</evidence>
<reference evidence="3 4" key="1">
    <citation type="submission" date="2024-02" db="EMBL/GenBank/DDBJ databases">
        <title>Rhodopirellula caenicola NBRC 110016.</title>
        <authorList>
            <person name="Ichikawa N."/>
            <person name="Katano-Makiyama Y."/>
            <person name="Hidaka K."/>
        </authorList>
    </citation>
    <scope>NUCLEOTIDE SEQUENCE [LARGE SCALE GENOMIC DNA]</scope>
    <source>
        <strain evidence="3 4">NBRC 110016</strain>
    </source>
</reference>
<accession>A0ABP9VJP7</accession>
<dbReference type="InterPro" id="IPR013974">
    <property type="entry name" value="SAF"/>
</dbReference>
<name>A0ABP9VJP7_9BACT</name>
<dbReference type="SMART" id="SM00858">
    <property type="entry name" value="SAF"/>
    <property type="match status" value="1"/>
</dbReference>
<dbReference type="CDD" id="cd11614">
    <property type="entry name" value="SAF_CpaB_FlgA_like"/>
    <property type="match status" value="1"/>
</dbReference>
<evidence type="ECO:0000313" key="4">
    <source>
        <dbReference type="Proteomes" id="UP001416858"/>
    </source>
</evidence>
<dbReference type="Proteomes" id="UP001416858">
    <property type="component" value="Unassembled WGS sequence"/>
</dbReference>
<gene>
    <name evidence="3" type="ORF">Rcae01_00868</name>
</gene>
<protein>
    <recommendedName>
        <fullName evidence="2">SAF domain-containing protein</fullName>
    </recommendedName>
</protein>
<organism evidence="3 4">
    <name type="scientific">Novipirellula caenicola</name>
    <dbReference type="NCBI Taxonomy" id="1536901"/>
    <lineage>
        <taxon>Bacteria</taxon>
        <taxon>Pseudomonadati</taxon>
        <taxon>Planctomycetota</taxon>
        <taxon>Planctomycetia</taxon>
        <taxon>Pirellulales</taxon>
        <taxon>Pirellulaceae</taxon>
        <taxon>Novipirellula</taxon>
    </lineage>
</organism>